<dbReference type="Gene3D" id="3.40.1190.20">
    <property type="match status" value="1"/>
</dbReference>
<evidence type="ECO:0000313" key="8">
    <source>
        <dbReference type="EMBL" id="GEM90686.1"/>
    </source>
</evidence>
<name>A0A511RPI0_9DEIN</name>
<feature type="region of interest" description="Disordered" evidence="6">
    <location>
        <begin position="283"/>
        <end position="303"/>
    </location>
</feature>
<proteinExistence type="inferred from homology"/>
<dbReference type="OrthoDB" id="9813569at2"/>
<evidence type="ECO:0000259" key="7">
    <source>
        <dbReference type="Pfam" id="PF00294"/>
    </source>
</evidence>
<feature type="compositionally biased region" description="Basic and acidic residues" evidence="6">
    <location>
        <begin position="288"/>
        <end position="303"/>
    </location>
</feature>
<dbReference type="GO" id="GO:0005524">
    <property type="term" value="F:ATP binding"/>
    <property type="evidence" value="ECO:0007669"/>
    <property type="project" value="UniProtKB-KW"/>
</dbReference>
<accession>A0A511RPI0</accession>
<comment type="similarity">
    <text evidence="1">Belongs to the carbohydrate kinase PfkB family.</text>
</comment>
<dbReference type="InterPro" id="IPR029056">
    <property type="entry name" value="Ribokinase-like"/>
</dbReference>
<dbReference type="RefSeq" id="WP_147148649.1">
    <property type="nucleotide sequence ID" value="NZ_BJXN01000018.1"/>
</dbReference>
<sequence length="303" mass="31990">MIAVLGEALVDLLPAGRPGLWRAQAGGSPANVALGLGRLGVPARFYGGLSRDGWGRWIRDRLRAAGVEAAGPFSEDPTPLARVEAGAEDEARYRFYLRGTAFEAVDWPQPEEGVRAVHTGSLAAALAPAADEVWGWLERLEGAFVSFDPNVRPGLTPASFRGVFWERLDRFDLVKLSVADLDWLAAGGDRDAALARLRAAVPWVVLTLGAGGAAGFYETHEVHVPPPRVRVVDTVGAGDAFTAGLLAWAEAAGVVDGAAPDREGLAAALVFACRVAGLTLERPGADPPTRRELDERGGEVCEA</sequence>
<evidence type="ECO:0000256" key="6">
    <source>
        <dbReference type="SAM" id="MobiDB-lite"/>
    </source>
</evidence>
<dbReference type="Proteomes" id="UP000321827">
    <property type="component" value="Unassembled WGS sequence"/>
</dbReference>
<evidence type="ECO:0000256" key="3">
    <source>
        <dbReference type="ARBA" id="ARBA00022741"/>
    </source>
</evidence>
<dbReference type="InterPro" id="IPR011611">
    <property type="entry name" value="PfkB_dom"/>
</dbReference>
<keyword evidence="3" id="KW-0547">Nucleotide-binding</keyword>
<gene>
    <name evidence="8" type="primary">scrK</name>
    <name evidence="8" type="ORF">ODE01S_21200</name>
</gene>
<dbReference type="AlphaFoldDB" id="A0A511RPI0"/>
<organism evidence="8 9">
    <name type="scientific">Oceanithermus desulfurans NBRC 100063</name>
    <dbReference type="NCBI Taxonomy" id="1227550"/>
    <lineage>
        <taxon>Bacteria</taxon>
        <taxon>Thermotogati</taxon>
        <taxon>Deinococcota</taxon>
        <taxon>Deinococci</taxon>
        <taxon>Thermales</taxon>
        <taxon>Thermaceae</taxon>
        <taxon>Oceanithermus</taxon>
    </lineage>
</organism>
<dbReference type="EMBL" id="BJXN01000018">
    <property type="protein sequence ID" value="GEM90686.1"/>
    <property type="molecule type" value="Genomic_DNA"/>
</dbReference>
<dbReference type="PROSITE" id="PS00584">
    <property type="entry name" value="PFKB_KINASES_2"/>
    <property type="match status" value="1"/>
</dbReference>
<dbReference type="InterPro" id="IPR050306">
    <property type="entry name" value="PfkB_Carbo_kinase"/>
</dbReference>
<dbReference type="InterPro" id="IPR002173">
    <property type="entry name" value="Carboh/pur_kinase_PfkB_CS"/>
</dbReference>
<protein>
    <submittedName>
        <fullName evidence="8">Fructokinase</fullName>
    </submittedName>
</protein>
<evidence type="ECO:0000256" key="5">
    <source>
        <dbReference type="ARBA" id="ARBA00022840"/>
    </source>
</evidence>
<evidence type="ECO:0000256" key="4">
    <source>
        <dbReference type="ARBA" id="ARBA00022777"/>
    </source>
</evidence>
<dbReference type="GO" id="GO:0016301">
    <property type="term" value="F:kinase activity"/>
    <property type="evidence" value="ECO:0007669"/>
    <property type="project" value="UniProtKB-KW"/>
</dbReference>
<evidence type="ECO:0000313" key="9">
    <source>
        <dbReference type="Proteomes" id="UP000321827"/>
    </source>
</evidence>
<dbReference type="Pfam" id="PF00294">
    <property type="entry name" value="PfkB"/>
    <property type="match status" value="1"/>
</dbReference>
<dbReference type="SUPFAM" id="SSF53613">
    <property type="entry name" value="Ribokinase-like"/>
    <property type="match status" value="1"/>
</dbReference>
<keyword evidence="4 8" id="KW-0418">Kinase</keyword>
<dbReference type="PANTHER" id="PTHR43085">
    <property type="entry name" value="HEXOKINASE FAMILY MEMBER"/>
    <property type="match status" value="1"/>
</dbReference>
<evidence type="ECO:0000256" key="2">
    <source>
        <dbReference type="ARBA" id="ARBA00022679"/>
    </source>
</evidence>
<evidence type="ECO:0000256" key="1">
    <source>
        <dbReference type="ARBA" id="ARBA00010688"/>
    </source>
</evidence>
<reference evidence="8 9" key="1">
    <citation type="submission" date="2019-07" db="EMBL/GenBank/DDBJ databases">
        <title>Whole genome shotgun sequence of Oceanithermus desulfurans NBRC 100063.</title>
        <authorList>
            <person name="Hosoyama A."/>
            <person name="Uohara A."/>
            <person name="Ohji S."/>
            <person name="Ichikawa N."/>
        </authorList>
    </citation>
    <scope>NUCLEOTIDE SEQUENCE [LARGE SCALE GENOMIC DNA]</scope>
    <source>
        <strain evidence="8 9">NBRC 100063</strain>
    </source>
</reference>
<keyword evidence="5" id="KW-0067">ATP-binding</keyword>
<comment type="caution">
    <text evidence="8">The sequence shown here is derived from an EMBL/GenBank/DDBJ whole genome shotgun (WGS) entry which is preliminary data.</text>
</comment>
<feature type="domain" description="Carbohydrate kinase PfkB" evidence="7">
    <location>
        <begin position="17"/>
        <end position="288"/>
    </location>
</feature>
<keyword evidence="2" id="KW-0808">Transferase</keyword>
<dbReference type="PANTHER" id="PTHR43085:SF1">
    <property type="entry name" value="PSEUDOURIDINE KINASE-RELATED"/>
    <property type="match status" value="1"/>
</dbReference>